<accession>A0A1E5XKQ9</accession>
<evidence type="ECO:0000313" key="3">
    <source>
        <dbReference type="Proteomes" id="UP000095463"/>
    </source>
</evidence>
<dbReference type="RefSeq" id="WP_069911571.1">
    <property type="nucleotide sequence ID" value="NZ_LAJE02000322.1"/>
</dbReference>
<evidence type="ECO:0000259" key="1">
    <source>
        <dbReference type="Pfam" id="PF09722"/>
    </source>
</evidence>
<keyword evidence="3" id="KW-1185">Reference proteome</keyword>
<protein>
    <submittedName>
        <fullName evidence="2">XRE family transcriptional regulator</fullName>
    </submittedName>
</protein>
<dbReference type="AlphaFoldDB" id="A0A1E5XKQ9"/>
<dbReference type="Proteomes" id="UP000095463">
    <property type="component" value="Unassembled WGS sequence"/>
</dbReference>
<sequence>MSVAMRLTQSDPISAEAVAHRFGMTGAALALSLGLGRDALTRRDRADSRKSQQRLREMLEIIGLVRDWAGSDLAAMSWYRATPIPAFGGRTAEAIVRDGNAHLVREYADHLALGGYA</sequence>
<proteinExistence type="predicted"/>
<dbReference type="InterPro" id="IPR024467">
    <property type="entry name" value="Xre/MbcA/ParS-like_toxin-bd"/>
</dbReference>
<gene>
    <name evidence="2" type="ORF">VW23_026975</name>
</gene>
<name>A0A1E5XKQ9_9HYPH</name>
<feature type="domain" description="Antitoxin Xre/MbcA/ParS-like toxin-binding" evidence="1">
    <location>
        <begin position="66"/>
        <end position="110"/>
    </location>
</feature>
<dbReference type="EMBL" id="LAJE02000322">
    <property type="protein sequence ID" value="OEO29162.1"/>
    <property type="molecule type" value="Genomic_DNA"/>
</dbReference>
<organism evidence="2 3">
    <name type="scientific">Devosia insulae DS-56</name>
    <dbReference type="NCBI Taxonomy" id="1116389"/>
    <lineage>
        <taxon>Bacteria</taxon>
        <taxon>Pseudomonadati</taxon>
        <taxon>Pseudomonadota</taxon>
        <taxon>Alphaproteobacteria</taxon>
        <taxon>Hyphomicrobiales</taxon>
        <taxon>Devosiaceae</taxon>
        <taxon>Devosia</taxon>
    </lineage>
</organism>
<comment type="caution">
    <text evidence="2">The sequence shown here is derived from an EMBL/GenBank/DDBJ whole genome shotgun (WGS) entry which is preliminary data.</text>
</comment>
<dbReference type="Pfam" id="PF09722">
    <property type="entry name" value="Xre_MbcA_ParS_C"/>
    <property type="match status" value="1"/>
</dbReference>
<evidence type="ECO:0000313" key="2">
    <source>
        <dbReference type="EMBL" id="OEO29162.1"/>
    </source>
</evidence>
<reference evidence="2 3" key="1">
    <citation type="journal article" date="2015" name="Genome Announc.">
        <title>Genome Assemblies of Three Soil-Associated Devosia species: D. insulae, D. limi, and D. soli.</title>
        <authorList>
            <person name="Hassan Y.I."/>
            <person name="Lepp D."/>
            <person name="Zhou T."/>
        </authorList>
    </citation>
    <scope>NUCLEOTIDE SEQUENCE [LARGE SCALE GENOMIC DNA]</scope>
    <source>
        <strain evidence="2 3">DS-56</strain>
    </source>
</reference>